<dbReference type="EMBL" id="CP006764">
    <property type="protein sequence ID" value="AIT62259.1"/>
    <property type="molecule type" value="Genomic_DNA"/>
</dbReference>
<keyword evidence="3" id="KW-1185">Reference proteome</keyword>
<dbReference type="Proteomes" id="UP000029914">
    <property type="component" value="Chromosome"/>
</dbReference>
<dbReference type="InterPro" id="IPR024520">
    <property type="entry name" value="DUF3558"/>
</dbReference>
<dbReference type="AlphaFoldDB" id="A0A097IJG4"/>
<name>A0A097IJG4_9CORY</name>
<feature type="compositionally biased region" description="Polar residues" evidence="1">
    <location>
        <begin position="43"/>
        <end position="58"/>
    </location>
</feature>
<accession>A0A097IJG4</accession>
<dbReference type="HOGENOM" id="CLU_1208124_0_0_11"/>
<dbReference type="STRING" id="558173.CDOO_05565"/>
<protein>
    <recommendedName>
        <fullName evidence="4">DUF3558 domain-containing protein</fullName>
    </recommendedName>
</protein>
<proteinExistence type="predicted"/>
<organism evidence="2 3">
    <name type="scientific">Corynebacterium doosanense CAU 212 = DSM 45436</name>
    <dbReference type="NCBI Taxonomy" id="558173"/>
    <lineage>
        <taxon>Bacteria</taxon>
        <taxon>Bacillati</taxon>
        <taxon>Actinomycetota</taxon>
        <taxon>Actinomycetes</taxon>
        <taxon>Mycobacteriales</taxon>
        <taxon>Corynebacteriaceae</taxon>
        <taxon>Corynebacterium</taxon>
    </lineage>
</organism>
<dbReference type="Pfam" id="PF12079">
    <property type="entry name" value="DUF3558"/>
    <property type="match status" value="1"/>
</dbReference>
<evidence type="ECO:0000313" key="3">
    <source>
        <dbReference type="Proteomes" id="UP000029914"/>
    </source>
</evidence>
<gene>
    <name evidence="2" type="ORF">CDOO_05565</name>
</gene>
<evidence type="ECO:0008006" key="4">
    <source>
        <dbReference type="Google" id="ProtNLM"/>
    </source>
</evidence>
<dbReference type="KEGG" id="cdo:CDOO_05565"/>
<evidence type="ECO:0000256" key="1">
    <source>
        <dbReference type="SAM" id="MobiDB-lite"/>
    </source>
</evidence>
<reference evidence="2 3" key="1">
    <citation type="submission" date="2013-09" db="EMBL/GenBank/DDBJ databases">
        <title>Complete genome sequence of Corynebacterium doosanense CAU 212(T) (=DSM 45436(T)), isolated from activated sludge.</title>
        <authorList>
            <person name="Schaffert L."/>
            <person name="Albersmeier A."/>
            <person name="Kalinowski J."/>
            <person name="Ruckert C."/>
        </authorList>
    </citation>
    <scope>NUCLEOTIDE SEQUENCE [LARGE SCALE GENOMIC DNA]</scope>
    <source>
        <strain evidence="2 3">CAU 212</strain>
    </source>
</reference>
<feature type="region of interest" description="Disordered" evidence="1">
    <location>
        <begin position="43"/>
        <end position="66"/>
    </location>
</feature>
<evidence type="ECO:0000313" key="2">
    <source>
        <dbReference type="EMBL" id="AIT62259.1"/>
    </source>
</evidence>
<sequence length="229" mass="24428">MKLINSSFRRHKNRGIVVDGWKRAWATALLVLIGGLTACSGGTPLSGTSDTTAEVSGETSEEPVPADLPPGFFLSGEFVELRPYDVNDPNVKWIKPCTEIPEEVLGGTGLDLEFSVDDGFADMWTCSAEVEGLDNWGTSISITTGPTPVSQFVDAGLAVDGISSTLVPQAVAHQIFGGGEALCSVSVDTARGYFSISALDYDETKPFLPKCELAKAQFESIYSQLRGKQ</sequence>